<evidence type="ECO:0000259" key="6">
    <source>
        <dbReference type="Pfam" id="PF08281"/>
    </source>
</evidence>
<evidence type="ECO:0000256" key="2">
    <source>
        <dbReference type="ARBA" id="ARBA00023015"/>
    </source>
</evidence>
<dbReference type="InterPro" id="IPR039425">
    <property type="entry name" value="RNA_pol_sigma-70-like"/>
</dbReference>
<dbReference type="InterPro" id="IPR036388">
    <property type="entry name" value="WH-like_DNA-bd_sf"/>
</dbReference>
<keyword evidence="2" id="KW-0805">Transcription regulation</keyword>
<dbReference type="NCBIfam" id="TIGR02937">
    <property type="entry name" value="sigma70-ECF"/>
    <property type="match status" value="1"/>
</dbReference>
<dbReference type="InterPro" id="IPR013325">
    <property type="entry name" value="RNA_pol_sigma_r2"/>
</dbReference>
<dbReference type="Gene3D" id="1.10.1740.10">
    <property type="match status" value="1"/>
</dbReference>
<dbReference type="Proteomes" id="UP001367771">
    <property type="component" value="Unassembled WGS sequence"/>
</dbReference>
<evidence type="ECO:0000256" key="3">
    <source>
        <dbReference type="ARBA" id="ARBA00023082"/>
    </source>
</evidence>
<comment type="caution">
    <text evidence="7">The sequence shown here is derived from an EMBL/GenBank/DDBJ whole genome shotgun (WGS) entry which is preliminary data.</text>
</comment>
<dbReference type="InterPro" id="IPR007627">
    <property type="entry name" value="RNA_pol_sigma70_r2"/>
</dbReference>
<keyword evidence="3" id="KW-0731">Sigma factor</keyword>
<dbReference type="PANTHER" id="PTHR43133:SF63">
    <property type="entry name" value="RNA POLYMERASE SIGMA FACTOR FECI-RELATED"/>
    <property type="match status" value="1"/>
</dbReference>
<dbReference type="SUPFAM" id="SSF88659">
    <property type="entry name" value="Sigma3 and sigma4 domains of RNA polymerase sigma factors"/>
    <property type="match status" value="1"/>
</dbReference>
<evidence type="ECO:0000313" key="7">
    <source>
        <dbReference type="EMBL" id="MEI5688381.1"/>
    </source>
</evidence>
<evidence type="ECO:0000256" key="1">
    <source>
        <dbReference type="ARBA" id="ARBA00010641"/>
    </source>
</evidence>
<keyword evidence="4" id="KW-0804">Transcription</keyword>
<comment type="similarity">
    <text evidence="1">Belongs to the sigma-70 factor family. ECF subfamily.</text>
</comment>
<dbReference type="PANTHER" id="PTHR43133">
    <property type="entry name" value="RNA POLYMERASE ECF-TYPE SIGMA FACTO"/>
    <property type="match status" value="1"/>
</dbReference>
<protein>
    <submittedName>
        <fullName evidence="7">RNA polymerase sigma factor</fullName>
    </submittedName>
</protein>
<sequence>MTLAPIDAAEINALRQYLRRRLRDPADVDDLMQDVYLRLLTTQASAVDHAAGYLRRIAANLMIDRHRRQVTRLFDRHLPLDDSIAAAGALGPDRAVAARQQLRRLDAALDALQPIARDTFLLVRVEGLSHKEAARRIGVTPKAVSHHVERTLARLADRLEMVE</sequence>
<proteinExistence type="inferred from homology"/>
<evidence type="ECO:0000259" key="5">
    <source>
        <dbReference type="Pfam" id="PF04542"/>
    </source>
</evidence>
<feature type="domain" description="RNA polymerase sigma-70 region 2" evidence="5">
    <location>
        <begin position="12"/>
        <end position="69"/>
    </location>
</feature>
<dbReference type="InterPro" id="IPR013324">
    <property type="entry name" value="RNA_pol_sigma_r3/r4-like"/>
</dbReference>
<name>A0ABU8H5Y4_9SPHN</name>
<organism evidence="7 8">
    <name type="scientific">Sphingomonas kyungheensis</name>
    <dbReference type="NCBI Taxonomy" id="1069987"/>
    <lineage>
        <taxon>Bacteria</taxon>
        <taxon>Pseudomonadati</taxon>
        <taxon>Pseudomonadota</taxon>
        <taxon>Alphaproteobacteria</taxon>
        <taxon>Sphingomonadales</taxon>
        <taxon>Sphingomonadaceae</taxon>
        <taxon>Sphingomonas</taxon>
    </lineage>
</organism>
<evidence type="ECO:0000313" key="8">
    <source>
        <dbReference type="Proteomes" id="UP001367771"/>
    </source>
</evidence>
<dbReference type="RefSeq" id="WP_051583416.1">
    <property type="nucleotide sequence ID" value="NZ_JBBBDM010000009.1"/>
</dbReference>
<dbReference type="Pfam" id="PF04542">
    <property type="entry name" value="Sigma70_r2"/>
    <property type="match status" value="1"/>
</dbReference>
<keyword evidence="8" id="KW-1185">Reference proteome</keyword>
<reference evidence="7 8" key="1">
    <citation type="journal article" date="2013" name="Int. J. Syst. Evol. Microbiol.">
        <title>Sphingomonas kyungheensis sp. nov., a bacterium with ginsenoside-converting activity isolated from soil of a ginseng field.</title>
        <authorList>
            <person name="Son H.M."/>
            <person name="Yang J.E."/>
            <person name="Park Y."/>
            <person name="Han C.K."/>
            <person name="Kim S.G."/>
            <person name="Kook M."/>
            <person name="Yi T.H."/>
        </authorList>
    </citation>
    <scope>NUCLEOTIDE SEQUENCE [LARGE SCALE GENOMIC DNA]</scope>
    <source>
        <strain evidence="7 8">LMG 26582</strain>
    </source>
</reference>
<dbReference type="SUPFAM" id="SSF88946">
    <property type="entry name" value="Sigma2 domain of RNA polymerase sigma factors"/>
    <property type="match status" value="1"/>
</dbReference>
<dbReference type="Pfam" id="PF08281">
    <property type="entry name" value="Sigma70_r4_2"/>
    <property type="match status" value="1"/>
</dbReference>
<dbReference type="EMBL" id="JBBBDM010000009">
    <property type="protein sequence ID" value="MEI5688381.1"/>
    <property type="molecule type" value="Genomic_DNA"/>
</dbReference>
<accession>A0ABU8H5Y4</accession>
<dbReference type="Gene3D" id="1.10.10.10">
    <property type="entry name" value="Winged helix-like DNA-binding domain superfamily/Winged helix DNA-binding domain"/>
    <property type="match status" value="1"/>
</dbReference>
<evidence type="ECO:0000256" key="4">
    <source>
        <dbReference type="ARBA" id="ARBA00023163"/>
    </source>
</evidence>
<gene>
    <name evidence="7" type="ORF">V8201_14920</name>
</gene>
<dbReference type="InterPro" id="IPR014284">
    <property type="entry name" value="RNA_pol_sigma-70_dom"/>
</dbReference>
<feature type="domain" description="RNA polymerase sigma factor 70 region 4 type 2" evidence="6">
    <location>
        <begin position="103"/>
        <end position="155"/>
    </location>
</feature>
<dbReference type="InterPro" id="IPR013249">
    <property type="entry name" value="RNA_pol_sigma70_r4_t2"/>
</dbReference>